<dbReference type="CDD" id="cd00093">
    <property type="entry name" value="HTH_XRE"/>
    <property type="match status" value="1"/>
</dbReference>
<dbReference type="GO" id="GO:0003677">
    <property type="term" value="F:DNA binding"/>
    <property type="evidence" value="ECO:0007669"/>
    <property type="project" value="InterPro"/>
</dbReference>
<name>A0A1T3NXH8_9ACTN</name>
<dbReference type="SUPFAM" id="SSF47413">
    <property type="entry name" value="lambda repressor-like DNA-binding domains"/>
    <property type="match status" value="1"/>
</dbReference>
<dbReference type="AlphaFoldDB" id="A0A1T3NXH8"/>
<organism evidence="2 3">
    <name type="scientific">Embleya scabrispora</name>
    <dbReference type="NCBI Taxonomy" id="159449"/>
    <lineage>
        <taxon>Bacteria</taxon>
        <taxon>Bacillati</taxon>
        <taxon>Actinomycetota</taxon>
        <taxon>Actinomycetes</taxon>
        <taxon>Kitasatosporales</taxon>
        <taxon>Streptomycetaceae</taxon>
        <taxon>Embleya</taxon>
    </lineage>
</organism>
<dbReference type="Gene3D" id="1.10.260.40">
    <property type="entry name" value="lambda repressor-like DNA-binding domains"/>
    <property type="match status" value="1"/>
</dbReference>
<dbReference type="InterPro" id="IPR043917">
    <property type="entry name" value="DUF5753"/>
</dbReference>
<keyword evidence="3" id="KW-1185">Reference proteome</keyword>
<comment type="caution">
    <text evidence="2">The sequence shown here is derived from an EMBL/GenBank/DDBJ whole genome shotgun (WGS) entry which is preliminary data.</text>
</comment>
<evidence type="ECO:0000313" key="2">
    <source>
        <dbReference type="EMBL" id="OPC81556.1"/>
    </source>
</evidence>
<dbReference type="RefSeq" id="WP_078975835.1">
    <property type="nucleotide sequence ID" value="NZ_MWQN01000001.1"/>
</dbReference>
<dbReference type="Proteomes" id="UP000190037">
    <property type="component" value="Unassembled WGS sequence"/>
</dbReference>
<protein>
    <recommendedName>
        <fullName evidence="1">HTH cro/C1-type domain-containing protein</fullName>
    </recommendedName>
</protein>
<dbReference type="OrthoDB" id="2897536at2"/>
<accession>A0A1T3NXH8</accession>
<dbReference type="PROSITE" id="PS50943">
    <property type="entry name" value="HTH_CROC1"/>
    <property type="match status" value="1"/>
</dbReference>
<feature type="domain" description="HTH cro/C1-type" evidence="1">
    <location>
        <begin position="21"/>
        <end position="72"/>
    </location>
</feature>
<dbReference type="InterPro" id="IPR001387">
    <property type="entry name" value="Cro/C1-type_HTH"/>
</dbReference>
<proteinExistence type="predicted"/>
<dbReference type="SMART" id="SM00530">
    <property type="entry name" value="HTH_XRE"/>
    <property type="match status" value="1"/>
</dbReference>
<dbReference type="EMBL" id="MWQN01000001">
    <property type="protein sequence ID" value="OPC81556.1"/>
    <property type="molecule type" value="Genomic_DNA"/>
</dbReference>
<sequence>MSTAVDLDPTDSVLKFFAAELRRLRGAMKQADLARKTHVARSTLNKYEAATRVPSMDFAHAADEVLQTGGALTRLWPLVIKYAYPAWFRPFVELEAAARIIRSYENQVIPGLLQTEPYARALLAGGRHDNLDDLVTLRLERQRLLEREDRPRLTALVDEQALRKNIGGGKVMRAQLEHLVKSAAATRTIVLIVPSSVSNRPPYQPFTRLAFEPGTQDVLYVDGFHQGQLLADAAALEAAESAYDLLMAAALSPDASRDLIASVSKELIQ</sequence>
<reference evidence="2 3" key="1">
    <citation type="submission" date="2017-03" db="EMBL/GenBank/DDBJ databases">
        <title>Draft genome sequence of Streptomyces scabrisporus NF3, endophyte isolated from Amphipterygium adstringens.</title>
        <authorList>
            <person name="Vazquez M."/>
            <person name="Ceapa C.D."/>
            <person name="Rodriguez Luna D."/>
            <person name="Sanchez Esquivel S."/>
        </authorList>
    </citation>
    <scope>NUCLEOTIDE SEQUENCE [LARGE SCALE GENOMIC DNA]</scope>
    <source>
        <strain evidence="2 3">NF3</strain>
    </source>
</reference>
<evidence type="ECO:0000313" key="3">
    <source>
        <dbReference type="Proteomes" id="UP000190037"/>
    </source>
</evidence>
<dbReference type="STRING" id="159449.B4N89_11910"/>
<evidence type="ECO:0000259" key="1">
    <source>
        <dbReference type="PROSITE" id="PS50943"/>
    </source>
</evidence>
<dbReference type="Pfam" id="PF13560">
    <property type="entry name" value="HTH_31"/>
    <property type="match status" value="1"/>
</dbReference>
<gene>
    <name evidence="2" type="ORF">B4N89_11910</name>
</gene>
<dbReference type="Pfam" id="PF19054">
    <property type="entry name" value="DUF5753"/>
    <property type="match status" value="1"/>
</dbReference>
<dbReference type="InterPro" id="IPR010982">
    <property type="entry name" value="Lambda_DNA-bd_dom_sf"/>
</dbReference>